<accession>A0ABU6JAD4</accession>
<comment type="caution">
    <text evidence="1">The sequence shown here is derived from an EMBL/GenBank/DDBJ whole genome shotgun (WGS) entry which is preliminary data.</text>
</comment>
<dbReference type="Proteomes" id="UP001352263">
    <property type="component" value="Unassembled WGS sequence"/>
</dbReference>
<keyword evidence="2" id="KW-1185">Reference proteome</keyword>
<gene>
    <name evidence="1" type="ORF">RY831_15125</name>
</gene>
<dbReference type="EMBL" id="JAWIIV010000011">
    <property type="protein sequence ID" value="MEC4720493.1"/>
    <property type="molecule type" value="Genomic_DNA"/>
</dbReference>
<protein>
    <submittedName>
        <fullName evidence="1">Uncharacterized protein</fullName>
    </submittedName>
</protein>
<evidence type="ECO:0000313" key="1">
    <source>
        <dbReference type="EMBL" id="MEC4720493.1"/>
    </source>
</evidence>
<sequence length="112" mass="12008">MRTCAQCEHAIRATTAGMTAFVWCQENVYGSEDGFVMQSHFINPKAKACGSKFLQRISPLPAESDVPFSLDEIAEVEAGSTDQTSHPGPAALITSPTEGLKSVVDRFGGIFI</sequence>
<dbReference type="RefSeq" id="WP_326507211.1">
    <property type="nucleotide sequence ID" value="NZ_JAWIIV010000011.1"/>
</dbReference>
<evidence type="ECO:0000313" key="2">
    <source>
        <dbReference type="Proteomes" id="UP001352263"/>
    </source>
</evidence>
<name>A0ABU6JAD4_9BURK</name>
<reference evidence="1 2" key="1">
    <citation type="submission" date="2023-10" db="EMBL/GenBank/DDBJ databases">
        <title>Noviherbaspirillum sp. CPCC 100848 genome assembly.</title>
        <authorList>
            <person name="Li X.Y."/>
            <person name="Fang X.M."/>
        </authorList>
    </citation>
    <scope>NUCLEOTIDE SEQUENCE [LARGE SCALE GENOMIC DNA]</scope>
    <source>
        <strain evidence="1 2">CPCC 100848</strain>
    </source>
</reference>
<organism evidence="1 2">
    <name type="scientific">Noviherbaspirillum album</name>
    <dbReference type="NCBI Taxonomy" id="3080276"/>
    <lineage>
        <taxon>Bacteria</taxon>
        <taxon>Pseudomonadati</taxon>
        <taxon>Pseudomonadota</taxon>
        <taxon>Betaproteobacteria</taxon>
        <taxon>Burkholderiales</taxon>
        <taxon>Oxalobacteraceae</taxon>
        <taxon>Noviherbaspirillum</taxon>
    </lineage>
</organism>
<proteinExistence type="predicted"/>